<accession>A0AAE2ZFW5</accession>
<dbReference type="AlphaFoldDB" id="A0AAE2ZFW5"/>
<feature type="non-terminal residue" evidence="2">
    <location>
        <position position="264"/>
    </location>
</feature>
<proteinExistence type="predicted"/>
<dbReference type="Pfam" id="PF19723">
    <property type="entry name" value="DUF6216"/>
    <property type="match status" value="1"/>
</dbReference>
<reference evidence="2" key="1">
    <citation type="submission" date="2021-07" db="EMBL/GenBank/DDBJ databases">
        <authorList>
            <person name="Stanton E."/>
        </authorList>
    </citation>
    <scope>NUCLEOTIDE SEQUENCE</scope>
    <source>
        <strain evidence="2">2021EL-01139</strain>
    </source>
</reference>
<feature type="transmembrane region" description="Helical" evidence="1">
    <location>
        <begin position="20"/>
        <end position="38"/>
    </location>
</feature>
<evidence type="ECO:0000313" key="3">
    <source>
        <dbReference type="Proteomes" id="UP001155882"/>
    </source>
</evidence>
<dbReference type="InterPro" id="IPR046188">
    <property type="entry name" value="DUF6216"/>
</dbReference>
<gene>
    <name evidence="2" type="ORF">KYI77_21765</name>
</gene>
<keyword evidence="1" id="KW-0472">Membrane</keyword>
<name>A0AAE2ZFW5_PRORE</name>
<dbReference type="RefSeq" id="WP_219197857.1">
    <property type="nucleotide sequence ID" value="NZ_JAHWLI010000166.1"/>
</dbReference>
<dbReference type="EMBL" id="JAHWLI010000166">
    <property type="protein sequence ID" value="MBW3119059.1"/>
    <property type="molecule type" value="Genomic_DNA"/>
</dbReference>
<organism evidence="2 3">
    <name type="scientific">Providencia rettgeri</name>
    <dbReference type="NCBI Taxonomy" id="587"/>
    <lineage>
        <taxon>Bacteria</taxon>
        <taxon>Pseudomonadati</taxon>
        <taxon>Pseudomonadota</taxon>
        <taxon>Gammaproteobacteria</taxon>
        <taxon>Enterobacterales</taxon>
        <taxon>Morganellaceae</taxon>
        <taxon>Providencia</taxon>
    </lineage>
</organism>
<feature type="transmembrane region" description="Helical" evidence="1">
    <location>
        <begin position="126"/>
        <end position="151"/>
    </location>
</feature>
<keyword evidence="1" id="KW-0812">Transmembrane</keyword>
<dbReference type="Proteomes" id="UP001155882">
    <property type="component" value="Unassembled WGS sequence"/>
</dbReference>
<keyword evidence="1" id="KW-1133">Transmembrane helix</keyword>
<feature type="transmembrane region" description="Helical" evidence="1">
    <location>
        <begin position="232"/>
        <end position="257"/>
    </location>
</feature>
<evidence type="ECO:0000256" key="1">
    <source>
        <dbReference type="SAM" id="Phobius"/>
    </source>
</evidence>
<sequence>MNSIFDKIISTVERLIDNDLIFFLVLLVTPILLVFFMIHKVKSGFSISHRLWLILFGNKSEEEGDLLSEIRCLEKFNYHYNTYAVSIRQKNKFESWIKKYELDFKLISKLKKNLDMENLKVKKIHWAIPVLLFVFSFAPLTLSLGVSVIAIKPAGLISINDAGWFWINNKEAVEYDFFGVTKNGWAINKDSCKNYLSMEINVEENKENIICKMFEDASYMEYIDLLIKKQRWFFGVFGVILIMISILTCREIMYLLITYDVRKM</sequence>
<protein>
    <submittedName>
        <fullName evidence="2">Uncharacterized protein</fullName>
    </submittedName>
</protein>
<comment type="caution">
    <text evidence="2">The sequence shown here is derived from an EMBL/GenBank/DDBJ whole genome shotgun (WGS) entry which is preliminary data.</text>
</comment>
<evidence type="ECO:0000313" key="2">
    <source>
        <dbReference type="EMBL" id="MBW3119059.1"/>
    </source>
</evidence>